<evidence type="ECO:0000313" key="2">
    <source>
        <dbReference type="Proteomes" id="UP001164929"/>
    </source>
</evidence>
<accession>A0AAD6M465</accession>
<evidence type="ECO:0000313" key="1">
    <source>
        <dbReference type="EMBL" id="KAJ6978387.1"/>
    </source>
</evidence>
<dbReference type="AlphaFoldDB" id="A0AAD6M465"/>
<keyword evidence="2" id="KW-1185">Reference proteome</keyword>
<dbReference type="EMBL" id="JAQIZT010000011">
    <property type="protein sequence ID" value="KAJ6978387.1"/>
    <property type="molecule type" value="Genomic_DNA"/>
</dbReference>
<name>A0AAD6M465_9ROSI</name>
<gene>
    <name evidence="1" type="ORF">NC653_026702</name>
</gene>
<proteinExistence type="predicted"/>
<organism evidence="1 2">
    <name type="scientific">Populus alba x Populus x berolinensis</name>
    <dbReference type="NCBI Taxonomy" id="444605"/>
    <lineage>
        <taxon>Eukaryota</taxon>
        <taxon>Viridiplantae</taxon>
        <taxon>Streptophyta</taxon>
        <taxon>Embryophyta</taxon>
        <taxon>Tracheophyta</taxon>
        <taxon>Spermatophyta</taxon>
        <taxon>Magnoliopsida</taxon>
        <taxon>eudicotyledons</taxon>
        <taxon>Gunneridae</taxon>
        <taxon>Pentapetalae</taxon>
        <taxon>rosids</taxon>
        <taxon>fabids</taxon>
        <taxon>Malpighiales</taxon>
        <taxon>Salicaceae</taxon>
        <taxon>Saliceae</taxon>
        <taxon>Populus</taxon>
    </lineage>
</organism>
<sequence>MEKHTEWRPKFHTCKYNRSFKVFVIPVRSSVLGV</sequence>
<reference evidence="1" key="1">
    <citation type="journal article" date="2023" name="Mol. Ecol. Resour.">
        <title>Chromosome-level genome assembly of a triploid poplar Populus alba 'Berolinensis'.</title>
        <authorList>
            <person name="Chen S."/>
            <person name="Yu Y."/>
            <person name="Wang X."/>
            <person name="Wang S."/>
            <person name="Zhang T."/>
            <person name="Zhou Y."/>
            <person name="He R."/>
            <person name="Meng N."/>
            <person name="Wang Y."/>
            <person name="Liu W."/>
            <person name="Liu Z."/>
            <person name="Liu J."/>
            <person name="Guo Q."/>
            <person name="Huang H."/>
            <person name="Sederoff R.R."/>
            <person name="Wang G."/>
            <person name="Qu G."/>
            <person name="Chen S."/>
        </authorList>
    </citation>
    <scope>NUCLEOTIDE SEQUENCE</scope>
    <source>
        <strain evidence="1">SC-2020</strain>
    </source>
</reference>
<comment type="caution">
    <text evidence="1">The sequence shown here is derived from an EMBL/GenBank/DDBJ whole genome shotgun (WGS) entry which is preliminary data.</text>
</comment>
<dbReference type="Proteomes" id="UP001164929">
    <property type="component" value="Chromosome 11"/>
</dbReference>
<protein>
    <submittedName>
        <fullName evidence="1">Uncharacterized protein</fullName>
    </submittedName>
</protein>